<proteinExistence type="predicted"/>
<organism evidence="1">
    <name type="scientific">Rhizophora mucronata</name>
    <name type="common">Asiatic mangrove</name>
    <dbReference type="NCBI Taxonomy" id="61149"/>
    <lineage>
        <taxon>Eukaryota</taxon>
        <taxon>Viridiplantae</taxon>
        <taxon>Streptophyta</taxon>
        <taxon>Embryophyta</taxon>
        <taxon>Tracheophyta</taxon>
        <taxon>Spermatophyta</taxon>
        <taxon>Magnoliopsida</taxon>
        <taxon>eudicotyledons</taxon>
        <taxon>Gunneridae</taxon>
        <taxon>Pentapetalae</taxon>
        <taxon>rosids</taxon>
        <taxon>fabids</taxon>
        <taxon>Malpighiales</taxon>
        <taxon>Rhizophoraceae</taxon>
        <taxon>Rhizophora</taxon>
    </lineage>
</organism>
<sequence length="20" mass="2236">MDGCIYVPSVPRLTCQQVLL</sequence>
<dbReference type="EMBL" id="GGEC01073428">
    <property type="protein sequence ID" value="MBX53912.1"/>
    <property type="molecule type" value="Transcribed_RNA"/>
</dbReference>
<dbReference type="AlphaFoldDB" id="A0A2P2PGU7"/>
<name>A0A2P2PGU7_RHIMU</name>
<evidence type="ECO:0000313" key="1">
    <source>
        <dbReference type="EMBL" id="MBX53912.1"/>
    </source>
</evidence>
<reference evidence="1" key="1">
    <citation type="submission" date="2018-02" db="EMBL/GenBank/DDBJ databases">
        <title>Rhizophora mucronata_Transcriptome.</title>
        <authorList>
            <person name="Meera S.P."/>
            <person name="Sreeshan A."/>
            <person name="Augustine A."/>
        </authorList>
    </citation>
    <scope>NUCLEOTIDE SEQUENCE</scope>
    <source>
        <tissue evidence="1">Leaf</tissue>
    </source>
</reference>
<accession>A0A2P2PGU7</accession>
<protein>
    <submittedName>
        <fullName evidence="1">Uncharacterized protein</fullName>
    </submittedName>
</protein>